<reference evidence="9 10" key="1">
    <citation type="submission" date="2015-04" db="EMBL/GenBank/DDBJ databases">
        <title>The complete genome sequence of the hyperthermophilic, obligate iron-reducing archaeon Geoglobus ahangari strain 234T.</title>
        <authorList>
            <person name="Manzella M.P."/>
            <person name="Holmes D.E."/>
            <person name="Rocheleau J.M."/>
            <person name="Chung A."/>
            <person name="Reguera G."/>
            <person name="Kashefi K."/>
        </authorList>
    </citation>
    <scope>NUCLEOTIDE SEQUENCE [LARGE SCALE GENOMIC DNA]</scope>
    <source>
        <strain evidence="9 10">234</strain>
    </source>
</reference>
<keyword evidence="10" id="KW-1185">Reference proteome</keyword>
<organism evidence="9 10">
    <name type="scientific">Geoglobus ahangari</name>
    <dbReference type="NCBI Taxonomy" id="113653"/>
    <lineage>
        <taxon>Archaea</taxon>
        <taxon>Methanobacteriati</taxon>
        <taxon>Methanobacteriota</taxon>
        <taxon>Archaeoglobi</taxon>
        <taxon>Archaeoglobales</taxon>
        <taxon>Archaeoglobaceae</taxon>
        <taxon>Geoglobus</taxon>
    </lineage>
</organism>
<evidence type="ECO:0000256" key="3">
    <source>
        <dbReference type="ARBA" id="ARBA00022989"/>
    </source>
</evidence>
<dbReference type="HOGENOM" id="CLU_024619_1_1_2"/>
<dbReference type="InterPro" id="IPR012340">
    <property type="entry name" value="NA-bd_OB-fold"/>
</dbReference>
<dbReference type="InterPro" id="IPR002810">
    <property type="entry name" value="NfeD-like_C"/>
</dbReference>
<evidence type="ECO:0000313" key="9">
    <source>
        <dbReference type="EMBL" id="AKG90798.1"/>
    </source>
</evidence>
<dbReference type="SUPFAM" id="SSF52096">
    <property type="entry name" value="ClpP/crotonase"/>
    <property type="match status" value="1"/>
</dbReference>
<dbReference type="RefSeq" id="WP_048096390.1">
    <property type="nucleotide sequence ID" value="NZ_CP011267.1"/>
</dbReference>
<keyword evidence="9" id="KW-0378">Hydrolase</keyword>
<dbReference type="PANTHER" id="PTHR33507">
    <property type="entry name" value="INNER MEMBRANE PROTEIN YBBJ"/>
    <property type="match status" value="1"/>
</dbReference>
<dbReference type="Gene3D" id="3.90.226.10">
    <property type="entry name" value="2-enoyl-CoA Hydratase, Chain A, domain 1"/>
    <property type="match status" value="1"/>
</dbReference>
<evidence type="ECO:0000259" key="7">
    <source>
        <dbReference type="Pfam" id="PF24961"/>
    </source>
</evidence>
<feature type="transmembrane region" description="Helical" evidence="5">
    <location>
        <begin position="234"/>
        <end position="251"/>
    </location>
</feature>
<keyword evidence="3 5" id="KW-1133">Transmembrane helix</keyword>
<sequence>MEKLLAPILAILCILAFTPLASGAIVEVKIEGTINEGTYVTLENAMELAKERNADALLIVVNTPGGLVSSTEKIISLILNSEIPVLTYVPPGSFSASAGSLIVVSANVAGMANGTSIGAATPISVGVGEPRVGEKAVKYLASYAKAIAEKRGRNETAIERFVTEAYSASAKEAYRYGIIDVLADSKLEFLRKVDGMVVETSTGERVLNTKDAEIVVAEKPLKAKVLELLTSPELASILLIIGIYGLIFGLTSPGMGAEVLGAICLLLALFGLGIIGVNYMGILLILLGIAFLIAELLTPTYGVLGVASIVCIVLGTLMLYDEPLMPRDFYTSFPMLVGGIASGLGIIMTYAIVKVVQLRKMRKKVGAEALIGERGEVVIFSGGKGMAKVHGELWRIESEEELSRGDEIVVVGRDGLTLKVKKYEPRERAEERDG</sequence>
<name>A0A0F7IDU1_9EURY</name>
<feature type="transmembrane region" description="Helical" evidence="5">
    <location>
        <begin position="300"/>
        <end position="320"/>
    </location>
</feature>
<dbReference type="Proteomes" id="UP000034723">
    <property type="component" value="Chromosome"/>
</dbReference>
<keyword evidence="9" id="KW-0645">Protease</keyword>
<dbReference type="GO" id="GO:0006508">
    <property type="term" value="P:proteolysis"/>
    <property type="evidence" value="ECO:0007669"/>
    <property type="project" value="UniProtKB-KW"/>
</dbReference>
<dbReference type="Pfam" id="PF25145">
    <property type="entry name" value="NfeD1b_N"/>
    <property type="match status" value="1"/>
</dbReference>
<dbReference type="GO" id="GO:0016020">
    <property type="term" value="C:membrane"/>
    <property type="evidence" value="ECO:0007669"/>
    <property type="project" value="UniProtKB-SubCell"/>
</dbReference>
<dbReference type="STRING" id="113653.GAH_01929"/>
<dbReference type="KEGG" id="gah:GAH_01929"/>
<keyword evidence="4 5" id="KW-0472">Membrane</keyword>
<dbReference type="Gene3D" id="2.40.50.140">
    <property type="entry name" value="Nucleic acid-binding proteins"/>
    <property type="match status" value="1"/>
</dbReference>
<dbReference type="GO" id="GO:0008233">
    <property type="term" value="F:peptidase activity"/>
    <property type="evidence" value="ECO:0007669"/>
    <property type="project" value="UniProtKB-KW"/>
</dbReference>
<feature type="domain" description="NfeD-like C-terminal" evidence="6">
    <location>
        <begin position="367"/>
        <end position="422"/>
    </location>
</feature>
<comment type="subcellular location">
    <subcellularLocation>
        <location evidence="1">Membrane</location>
        <topology evidence="1">Multi-pass membrane protein</topology>
    </subcellularLocation>
</comment>
<dbReference type="SUPFAM" id="SSF141322">
    <property type="entry name" value="NfeD domain-like"/>
    <property type="match status" value="1"/>
</dbReference>
<feature type="transmembrane region" description="Helical" evidence="5">
    <location>
        <begin position="332"/>
        <end position="353"/>
    </location>
</feature>
<evidence type="ECO:0000313" key="10">
    <source>
        <dbReference type="Proteomes" id="UP000034723"/>
    </source>
</evidence>
<feature type="domain" description="NfeD integral membrane" evidence="7">
    <location>
        <begin position="234"/>
        <end position="351"/>
    </location>
</feature>
<feature type="domain" description="NfeD1b N-terminal" evidence="8">
    <location>
        <begin position="28"/>
        <end position="173"/>
    </location>
</feature>
<dbReference type="EMBL" id="CP011267">
    <property type="protein sequence ID" value="AKG90798.1"/>
    <property type="molecule type" value="Genomic_DNA"/>
</dbReference>
<feature type="transmembrane region" description="Helical" evidence="5">
    <location>
        <begin position="263"/>
        <end position="294"/>
    </location>
</feature>
<evidence type="ECO:0000259" key="6">
    <source>
        <dbReference type="Pfam" id="PF01957"/>
    </source>
</evidence>
<protein>
    <submittedName>
        <fullName evidence="9">Membrane-bound serine protease (ClpP class)</fullName>
    </submittedName>
</protein>
<dbReference type="InterPro" id="IPR056738">
    <property type="entry name" value="NfeD1b_N"/>
</dbReference>
<evidence type="ECO:0000256" key="2">
    <source>
        <dbReference type="ARBA" id="ARBA00022692"/>
    </source>
</evidence>
<evidence type="ECO:0000256" key="4">
    <source>
        <dbReference type="ARBA" id="ARBA00023136"/>
    </source>
</evidence>
<dbReference type="InterPro" id="IPR052165">
    <property type="entry name" value="Membrane_assoc_protease"/>
</dbReference>
<dbReference type="GeneID" id="24804494"/>
<evidence type="ECO:0000256" key="1">
    <source>
        <dbReference type="ARBA" id="ARBA00004141"/>
    </source>
</evidence>
<gene>
    <name evidence="9" type="ORF">GAH_01929</name>
</gene>
<accession>A0A0F7IDU1</accession>
<dbReference type="PANTHER" id="PTHR33507:SF4">
    <property type="entry name" value="NODULATION COMPETITIVENESS PROTEIN NFED"/>
    <property type="match status" value="1"/>
</dbReference>
<dbReference type="OrthoDB" id="28112at2157"/>
<dbReference type="InterPro" id="IPR056739">
    <property type="entry name" value="NfeD_membrane"/>
</dbReference>
<keyword evidence="2 5" id="KW-0812">Transmembrane</keyword>
<dbReference type="Pfam" id="PF24961">
    <property type="entry name" value="NfeD_membrane"/>
    <property type="match status" value="1"/>
</dbReference>
<dbReference type="AlphaFoldDB" id="A0A0F7IDU1"/>
<evidence type="ECO:0000259" key="8">
    <source>
        <dbReference type="Pfam" id="PF25145"/>
    </source>
</evidence>
<dbReference type="Pfam" id="PF01957">
    <property type="entry name" value="NfeD"/>
    <property type="match status" value="1"/>
</dbReference>
<dbReference type="InParanoid" id="A0A0F7IDU1"/>
<dbReference type="CDD" id="cd07020">
    <property type="entry name" value="Clp_protease_NfeD_1"/>
    <property type="match status" value="1"/>
</dbReference>
<evidence type="ECO:0000256" key="5">
    <source>
        <dbReference type="SAM" id="Phobius"/>
    </source>
</evidence>
<dbReference type="PATRIC" id="fig|113653.22.peg.1897"/>
<proteinExistence type="predicted"/>
<dbReference type="InterPro" id="IPR029045">
    <property type="entry name" value="ClpP/crotonase-like_dom_sf"/>
</dbReference>